<gene>
    <name evidence="1" type="ORF">MPSYJ_55530</name>
</gene>
<accession>A0A7I7MJR7</accession>
<dbReference type="EMBL" id="AP022574">
    <property type="protein sequence ID" value="BBX72092.1"/>
    <property type="molecule type" value="Genomic_DNA"/>
</dbReference>
<dbReference type="AlphaFoldDB" id="A0A7I7MJR7"/>
<protein>
    <submittedName>
        <fullName evidence="1">Uncharacterized protein</fullName>
    </submittedName>
</protein>
<sequence>MSPAISEDCCSACTYVTVGQQVHGAFLGFAQGCPCAFDLCSPPPFRHTDVGCRRILGGVEQDLDGSNAAFIVPTVVFEAFQFAL</sequence>
<evidence type="ECO:0000313" key="1">
    <source>
        <dbReference type="EMBL" id="BBX72092.1"/>
    </source>
</evidence>
<dbReference type="KEGG" id="mpsc:MPSYJ_55530"/>
<organism evidence="1 2">
    <name type="scientific">Mycolicibacterium psychrotolerans</name>
    <dbReference type="NCBI Taxonomy" id="216929"/>
    <lineage>
        <taxon>Bacteria</taxon>
        <taxon>Bacillati</taxon>
        <taxon>Actinomycetota</taxon>
        <taxon>Actinomycetes</taxon>
        <taxon>Mycobacteriales</taxon>
        <taxon>Mycobacteriaceae</taxon>
        <taxon>Mycolicibacterium</taxon>
    </lineage>
</organism>
<keyword evidence="2" id="KW-1185">Reference proteome</keyword>
<dbReference type="Proteomes" id="UP000466514">
    <property type="component" value="Chromosome"/>
</dbReference>
<proteinExistence type="predicted"/>
<evidence type="ECO:0000313" key="2">
    <source>
        <dbReference type="Proteomes" id="UP000466514"/>
    </source>
</evidence>
<name>A0A7I7MJR7_9MYCO</name>
<reference evidence="1 2" key="1">
    <citation type="journal article" date="2019" name="Emerg. Microbes Infect.">
        <title>Comprehensive subspecies identification of 175 nontuberculous mycobacteria species based on 7547 genomic profiles.</title>
        <authorList>
            <person name="Matsumoto Y."/>
            <person name="Kinjo T."/>
            <person name="Motooka D."/>
            <person name="Nabeya D."/>
            <person name="Jung N."/>
            <person name="Uechi K."/>
            <person name="Horii T."/>
            <person name="Iida T."/>
            <person name="Fujita J."/>
            <person name="Nakamura S."/>
        </authorList>
    </citation>
    <scope>NUCLEOTIDE SEQUENCE [LARGE SCALE GENOMIC DNA]</scope>
    <source>
        <strain evidence="1 2">JCM 13323</strain>
    </source>
</reference>